<feature type="transmembrane region" description="Helical" evidence="10">
    <location>
        <begin position="83"/>
        <end position="102"/>
    </location>
</feature>
<dbReference type="GO" id="GO:0005886">
    <property type="term" value="C:plasma membrane"/>
    <property type="evidence" value="ECO:0007669"/>
    <property type="project" value="UniProtKB-SubCell"/>
</dbReference>
<keyword evidence="5 10" id="KW-0812">Transmembrane</keyword>
<evidence type="ECO:0000256" key="3">
    <source>
        <dbReference type="ARBA" id="ARBA00022448"/>
    </source>
</evidence>
<sequence length="503" mass="50952">MDPTKTRTPFSPRLRRVIVVTTLGSFLALLDGTIVNVALDSLSAELDAPLGTVQWLVTGYLLAMAAVLPISHWLATRYGPARVYTTAMAAFALSSLACGLAGSAGQLIAFRVVQGAAAAVAGPVGQVIVVRAAGVRLMARVMSVTAIPTIMAPVLGPTVGGLLLQHAGWRWIFLVNVPVGALAVLLARLLLPRDEPQRPGRLDVTGLATLALGCVALTYGLAGIGGDGGPGTGPALGWTAAGAVLLGCFVRHALRAPAPLVDLRLFARGGYVAASLINFLVGALVFGAVILMPLYFQVVRGQDAVATGLLLVPQGLGIAVAFRYAALMTDRAGGGRTALAGVLIGLVGTLPFVFIGAHTPYGWLCAAMVVRGIGIGATMVPAIAVAYRAIPPDRVGDATVQLNVLQRIGGSVSTALFAVVLQRGLDGAATPSAMAGGFGSAFCWVAAISVLAAPPALYLARAERRGPAGPPAEPARAPAAPPPAEPAPPTGAPPTGTPPAGPR</sequence>
<dbReference type="PRINTS" id="PR01036">
    <property type="entry name" value="TCRTETB"/>
</dbReference>
<feature type="region of interest" description="Disordered" evidence="9">
    <location>
        <begin position="464"/>
        <end position="503"/>
    </location>
</feature>
<evidence type="ECO:0000259" key="11">
    <source>
        <dbReference type="PROSITE" id="PS50850"/>
    </source>
</evidence>
<dbReference type="AlphaFoldDB" id="A0A3A9ZHN3"/>
<evidence type="ECO:0000313" key="12">
    <source>
        <dbReference type="EMBL" id="RKN47214.1"/>
    </source>
</evidence>
<keyword evidence="6 10" id="KW-1133">Transmembrane helix</keyword>
<dbReference type="RefSeq" id="WP_120675154.1">
    <property type="nucleotide sequence ID" value="NZ_RBAL01000001.1"/>
</dbReference>
<evidence type="ECO:0000256" key="2">
    <source>
        <dbReference type="ARBA" id="ARBA00008537"/>
    </source>
</evidence>
<evidence type="ECO:0000256" key="1">
    <source>
        <dbReference type="ARBA" id="ARBA00004651"/>
    </source>
</evidence>
<comment type="subcellular location">
    <subcellularLocation>
        <location evidence="1">Cell membrane</location>
        <topology evidence="1">Multi-pass membrane protein</topology>
    </subcellularLocation>
</comment>
<dbReference type="PANTHER" id="PTHR42718">
    <property type="entry name" value="MAJOR FACILITATOR SUPERFAMILY MULTIDRUG TRANSPORTER MFSC"/>
    <property type="match status" value="1"/>
</dbReference>
<feature type="domain" description="Major facilitator superfamily (MFS) profile" evidence="11">
    <location>
        <begin position="17"/>
        <end position="464"/>
    </location>
</feature>
<comment type="caution">
    <text evidence="12">The sequence shown here is derived from an EMBL/GenBank/DDBJ whole genome shotgun (WGS) entry which is preliminary data.</text>
</comment>
<feature type="compositionally biased region" description="Pro residues" evidence="9">
    <location>
        <begin position="468"/>
        <end position="503"/>
    </location>
</feature>
<dbReference type="PROSITE" id="PS50850">
    <property type="entry name" value="MFS"/>
    <property type="match status" value="1"/>
</dbReference>
<feature type="transmembrane region" description="Helical" evidence="10">
    <location>
        <begin position="275"/>
        <end position="298"/>
    </location>
</feature>
<evidence type="ECO:0000256" key="6">
    <source>
        <dbReference type="ARBA" id="ARBA00022989"/>
    </source>
</evidence>
<dbReference type="GO" id="GO:0022857">
    <property type="term" value="F:transmembrane transporter activity"/>
    <property type="evidence" value="ECO:0007669"/>
    <property type="project" value="InterPro"/>
</dbReference>
<keyword evidence="13" id="KW-1185">Reference proteome</keyword>
<keyword evidence="8" id="KW-0046">Antibiotic resistance</keyword>
<dbReference type="PANTHER" id="PTHR42718:SF9">
    <property type="entry name" value="MAJOR FACILITATOR SUPERFAMILY MULTIDRUG TRANSPORTER MFSC"/>
    <property type="match status" value="1"/>
</dbReference>
<dbReference type="Gene3D" id="1.20.1720.10">
    <property type="entry name" value="Multidrug resistance protein D"/>
    <property type="match status" value="1"/>
</dbReference>
<organism evidence="12 13">
    <name type="scientific">Streptomyces hoynatensis</name>
    <dbReference type="NCBI Taxonomy" id="1141874"/>
    <lineage>
        <taxon>Bacteria</taxon>
        <taxon>Bacillati</taxon>
        <taxon>Actinomycetota</taxon>
        <taxon>Actinomycetes</taxon>
        <taxon>Kitasatosporales</taxon>
        <taxon>Streptomycetaceae</taxon>
        <taxon>Streptomyces</taxon>
    </lineage>
</organism>
<keyword evidence="7 10" id="KW-0472">Membrane</keyword>
<dbReference type="Pfam" id="PF07690">
    <property type="entry name" value="MFS_1"/>
    <property type="match status" value="1"/>
</dbReference>
<dbReference type="EMBL" id="RBAL01000001">
    <property type="protein sequence ID" value="RKN47214.1"/>
    <property type="molecule type" value="Genomic_DNA"/>
</dbReference>
<dbReference type="GO" id="GO:0046677">
    <property type="term" value="P:response to antibiotic"/>
    <property type="evidence" value="ECO:0007669"/>
    <property type="project" value="UniProtKB-KW"/>
</dbReference>
<evidence type="ECO:0000256" key="9">
    <source>
        <dbReference type="SAM" id="MobiDB-lite"/>
    </source>
</evidence>
<name>A0A3A9ZHN3_9ACTN</name>
<dbReference type="Proteomes" id="UP000272474">
    <property type="component" value="Unassembled WGS sequence"/>
</dbReference>
<feature type="transmembrane region" description="Helical" evidence="10">
    <location>
        <begin position="137"/>
        <end position="156"/>
    </location>
</feature>
<feature type="transmembrane region" description="Helical" evidence="10">
    <location>
        <begin position="361"/>
        <end position="387"/>
    </location>
</feature>
<feature type="transmembrane region" description="Helical" evidence="10">
    <location>
        <begin position="17"/>
        <end position="39"/>
    </location>
</feature>
<evidence type="ECO:0000313" key="13">
    <source>
        <dbReference type="Proteomes" id="UP000272474"/>
    </source>
</evidence>
<feature type="transmembrane region" description="Helical" evidence="10">
    <location>
        <begin position="437"/>
        <end position="460"/>
    </location>
</feature>
<accession>A0A3A9ZHN3</accession>
<evidence type="ECO:0000256" key="5">
    <source>
        <dbReference type="ARBA" id="ARBA00022692"/>
    </source>
</evidence>
<feature type="transmembrane region" description="Helical" evidence="10">
    <location>
        <begin position="202"/>
        <end position="224"/>
    </location>
</feature>
<evidence type="ECO:0000256" key="10">
    <source>
        <dbReference type="SAM" id="Phobius"/>
    </source>
</evidence>
<dbReference type="OrthoDB" id="9812221at2"/>
<evidence type="ECO:0000256" key="4">
    <source>
        <dbReference type="ARBA" id="ARBA00022475"/>
    </source>
</evidence>
<feature type="transmembrane region" description="Helical" evidence="10">
    <location>
        <begin position="236"/>
        <end position="254"/>
    </location>
</feature>
<keyword evidence="4" id="KW-1003">Cell membrane</keyword>
<feature type="transmembrane region" description="Helical" evidence="10">
    <location>
        <begin position="108"/>
        <end position="130"/>
    </location>
</feature>
<feature type="transmembrane region" description="Helical" evidence="10">
    <location>
        <begin position="304"/>
        <end position="325"/>
    </location>
</feature>
<evidence type="ECO:0000256" key="7">
    <source>
        <dbReference type="ARBA" id="ARBA00023136"/>
    </source>
</evidence>
<dbReference type="NCBIfam" id="TIGR00711">
    <property type="entry name" value="efflux_EmrB"/>
    <property type="match status" value="1"/>
</dbReference>
<evidence type="ECO:0000256" key="8">
    <source>
        <dbReference type="ARBA" id="ARBA00023251"/>
    </source>
</evidence>
<dbReference type="InterPro" id="IPR004638">
    <property type="entry name" value="EmrB-like"/>
</dbReference>
<protein>
    <submittedName>
        <fullName evidence="12">DHA2 family efflux MFS transporter permease subunit</fullName>
    </submittedName>
</protein>
<gene>
    <name evidence="12" type="ORF">D7294_03355</name>
</gene>
<dbReference type="SUPFAM" id="SSF103473">
    <property type="entry name" value="MFS general substrate transporter"/>
    <property type="match status" value="1"/>
</dbReference>
<dbReference type="InterPro" id="IPR020846">
    <property type="entry name" value="MFS_dom"/>
</dbReference>
<feature type="transmembrane region" description="Helical" evidence="10">
    <location>
        <begin position="51"/>
        <end position="71"/>
    </location>
</feature>
<keyword evidence="3" id="KW-0813">Transport</keyword>
<feature type="transmembrane region" description="Helical" evidence="10">
    <location>
        <begin position="337"/>
        <end position="355"/>
    </location>
</feature>
<reference evidence="12 13" key="1">
    <citation type="journal article" date="2014" name="Int. J. Syst. Evol. Microbiol.">
        <title>Streptomyces hoynatensis sp. nov., isolated from deep marine sediment.</title>
        <authorList>
            <person name="Veyisoglu A."/>
            <person name="Sahin N."/>
        </authorList>
    </citation>
    <scope>NUCLEOTIDE SEQUENCE [LARGE SCALE GENOMIC DNA]</scope>
    <source>
        <strain evidence="12 13">KCTC 29097</strain>
    </source>
</reference>
<feature type="transmembrane region" description="Helical" evidence="10">
    <location>
        <begin position="408"/>
        <end position="425"/>
    </location>
</feature>
<feature type="transmembrane region" description="Helical" evidence="10">
    <location>
        <begin position="168"/>
        <end position="190"/>
    </location>
</feature>
<dbReference type="InterPro" id="IPR036259">
    <property type="entry name" value="MFS_trans_sf"/>
</dbReference>
<proteinExistence type="inferred from homology"/>
<dbReference type="InterPro" id="IPR011701">
    <property type="entry name" value="MFS"/>
</dbReference>
<dbReference type="Gene3D" id="1.20.1250.20">
    <property type="entry name" value="MFS general substrate transporter like domains"/>
    <property type="match status" value="1"/>
</dbReference>
<comment type="similarity">
    <text evidence="2">Belongs to the major facilitator superfamily. EmrB family.</text>
</comment>